<accession>W6Z6Z2</accession>
<name>W6Z6Z2_COCMI</name>
<dbReference type="GeneID" id="19118590"/>
<dbReference type="HOGENOM" id="CLU_2454384_0_0_1"/>
<organism evidence="1 2">
    <name type="scientific">Bipolaris oryzae ATCC 44560</name>
    <dbReference type="NCBI Taxonomy" id="930090"/>
    <lineage>
        <taxon>Eukaryota</taxon>
        <taxon>Fungi</taxon>
        <taxon>Dikarya</taxon>
        <taxon>Ascomycota</taxon>
        <taxon>Pezizomycotina</taxon>
        <taxon>Dothideomycetes</taxon>
        <taxon>Pleosporomycetidae</taxon>
        <taxon>Pleosporales</taxon>
        <taxon>Pleosporineae</taxon>
        <taxon>Pleosporaceae</taxon>
        <taxon>Bipolaris</taxon>
    </lineage>
</organism>
<proteinExistence type="predicted"/>
<sequence>MPPPISSTRYTPLTPRPPLLHHLNQLLHLHRISTLPLRFCHPYPLPLPSLLFKRLGRVGGCSGCSGSTPSTLAPSAAATLIDSTRYGVR</sequence>
<reference evidence="1 2" key="1">
    <citation type="journal article" date="2013" name="PLoS Genet.">
        <title>Comparative genome structure, secondary metabolite, and effector coding capacity across Cochliobolus pathogens.</title>
        <authorList>
            <person name="Condon B.J."/>
            <person name="Leng Y."/>
            <person name="Wu D."/>
            <person name="Bushley K.E."/>
            <person name="Ohm R.A."/>
            <person name="Otillar R."/>
            <person name="Martin J."/>
            <person name="Schackwitz W."/>
            <person name="Grimwood J."/>
            <person name="MohdZainudin N."/>
            <person name="Xue C."/>
            <person name="Wang R."/>
            <person name="Manning V.A."/>
            <person name="Dhillon B."/>
            <person name="Tu Z.J."/>
            <person name="Steffenson B.J."/>
            <person name="Salamov A."/>
            <person name="Sun H."/>
            <person name="Lowry S."/>
            <person name="LaButti K."/>
            <person name="Han J."/>
            <person name="Copeland A."/>
            <person name="Lindquist E."/>
            <person name="Barry K."/>
            <person name="Schmutz J."/>
            <person name="Baker S.E."/>
            <person name="Ciuffetti L.M."/>
            <person name="Grigoriev I.V."/>
            <person name="Zhong S."/>
            <person name="Turgeon B.G."/>
        </authorList>
    </citation>
    <scope>NUCLEOTIDE SEQUENCE [LARGE SCALE GENOMIC DNA]</scope>
    <source>
        <strain evidence="1 2">ATCC 44560</strain>
    </source>
</reference>
<evidence type="ECO:0000313" key="2">
    <source>
        <dbReference type="Proteomes" id="UP000054032"/>
    </source>
</evidence>
<keyword evidence="2" id="KW-1185">Reference proteome</keyword>
<dbReference type="EMBL" id="KI964460">
    <property type="protein sequence ID" value="EUC39451.1"/>
    <property type="molecule type" value="Genomic_DNA"/>
</dbReference>
<dbReference type="AlphaFoldDB" id="W6Z6Z2"/>
<gene>
    <name evidence="1" type="ORF">COCMIDRAFT_10486</name>
</gene>
<dbReference type="Proteomes" id="UP000054032">
    <property type="component" value="Unassembled WGS sequence"/>
</dbReference>
<protein>
    <submittedName>
        <fullName evidence="1">Uncharacterized protein</fullName>
    </submittedName>
</protein>
<evidence type="ECO:0000313" key="1">
    <source>
        <dbReference type="EMBL" id="EUC39451.1"/>
    </source>
</evidence>
<dbReference type="KEGG" id="bor:COCMIDRAFT_10486"/>
<dbReference type="RefSeq" id="XP_007694030.1">
    <property type="nucleotide sequence ID" value="XM_007695840.1"/>
</dbReference>